<dbReference type="AlphaFoldDB" id="A0A178IIL2"/>
<dbReference type="EMBL" id="LRRQ01000113">
    <property type="protein sequence ID" value="OAM88966.1"/>
    <property type="molecule type" value="Genomic_DNA"/>
</dbReference>
<reference evidence="2 3" key="1">
    <citation type="submission" date="2016-01" db="EMBL/GenBank/DDBJ databases">
        <title>High potential of lignocellulose degradation of a new Verrucomicrobia species.</title>
        <authorList>
            <person name="Wang Y."/>
            <person name="Shi Y."/>
            <person name="Qiu Z."/>
            <person name="Liu S."/>
            <person name="Yang H."/>
        </authorList>
    </citation>
    <scope>NUCLEOTIDE SEQUENCE [LARGE SCALE GENOMIC DNA]</scope>
    <source>
        <strain evidence="2 3">TSB47</strain>
    </source>
</reference>
<accession>A0A178IIL2</accession>
<dbReference type="Proteomes" id="UP000078486">
    <property type="component" value="Unassembled WGS sequence"/>
</dbReference>
<dbReference type="STRING" id="1184151.AW736_09305"/>
<evidence type="ECO:0000256" key="1">
    <source>
        <dbReference type="SAM" id="MobiDB-lite"/>
    </source>
</evidence>
<comment type="caution">
    <text evidence="2">The sequence shown here is derived from an EMBL/GenBank/DDBJ whole genome shotgun (WGS) entry which is preliminary data.</text>
</comment>
<feature type="compositionally biased region" description="Basic and acidic residues" evidence="1">
    <location>
        <begin position="1"/>
        <end position="14"/>
    </location>
</feature>
<gene>
    <name evidence="2" type="ORF">AW736_09305</name>
</gene>
<keyword evidence="3" id="KW-1185">Reference proteome</keyword>
<name>A0A178IIL2_9BACT</name>
<feature type="region of interest" description="Disordered" evidence="1">
    <location>
        <begin position="1"/>
        <end position="21"/>
    </location>
</feature>
<protein>
    <submittedName>
        <fullName evidence="2">Uncharacterized protein</fullName>
    </submittedName>
</protein>
<evidence type="ECO:0000313" key="3">
    <source>
        <dbReference type="Proteomes" id="UP000078486"/>
    </source>
</evidence>
<sequence>MPTRLEFSRRKDEPFENNATEPPSAALLAAQQVVPFVFNHYTGSAAYRQKINALATRTQVQARDVFDLHHLSHYAAAGRESPPELVEQAIGQLGLISFAMFQDQVVPFLPADLAAHYGTPEAWKTMSEKVWHDLMAALPPSSP</sequence>
<proteinExistence type="predicted"/>
<evidence type="ECO:0000313" key="2">
    <source>
        <dbReference type="EMBL" id="OAM88966.1"/>
    </source>
</evidence>
<organism evidence="2 3">
    <name type="scientific">Termitidicoccus mucosus</name>
    <dbReference type="NCBI Taxonomy" id="1184151"/>
    <lineage>
        <taxon>Bacteria</taxon>
        <taxon>Pseudomonadati</taxon>
        <taxon>Verrucomicrobiota</taxon>
        <taxon>Opitutia</taxon>
        <taxon>Opitutales</taxon>
        <taxon>Opitutaceae</taxon>
        <taxon>Termitidicoccus</taxon>
    </lineage>
</organism>